<dbReference type="STRING" id="479432.Sros_9018"/>
<dbReference type="Proteomes" id="UP000002029">
    <property type="component" value="Chromosome"/>
</dbReference>
<sequence length="82" mass="8053">MTVIIGLAGAGRRAAEAEISGPGGAAVIDRVAAAGPDAIGTMRRESVAAVGQGIPYGLDVRDGLRLRQVIEAAGTGLIAGEA</sequence>
<dbReference type="HOGENOM" id="CLU_2556918_0_0_11"/>
<gene>
    <name evidence="1" type="ordered locus">Sros_9018</name>
</gene>
<protein>
    <submittedName>
        <fullName evidence="1">Uncharacterized protein</fullName>
    </submittedName>
</protein>
<proteinExistence type="predicted"/>
<organism evidence="1 2">
    <name type="scientific">Streptosporangium roseum (strain ATCC 12428 / DSM 43021 / JCM 3005 / KCTC 9067 / NCIMB 10171 / NRRL 2505 / NI 9100)</name>
    <dbReference type="NCBI Taxonomy" id="479432"/>
    <lineage>
        <taxon>Bacteria</taxon>
        <taxon>Bacillati</taxon>
        <taxon>Actinomycetota</taxon>
        <taxon>Actinomycetes</taxon>
        <taxon>Streptosporangiales</taxon>
        <taxon>Streptosporangiaceae</taxon>
        <taxon>Streptosporangium</taxon>
    </lineage>
</organism>
<reference evidence="1 2" key="1">
    <citation type="journal article" date="2010" name="Stand. Genomic Sci.">
        <title>Complete genome sequence of Streptosporangium roseum type strain (NI 9100).</title>
        <authorList>
            <person name="Nolan M."/>
            <person name="Sikorski J."/>
            <person name="Jando M."/>
            <person name="Lucas S."/>
            <person name="Lapidus A."/>
            <person name="Glavina Del Rio T."/>
            <person name="Chen F."/>
            <person name="Tice H."/>
            <person name="Pitluck S."/>
            <person name="Cheng J.F."/>
            <person name="Chertkov O."/>
            <person name="Sims D."/>
            <person name="Meincke L."/>
            <person name="Brettin T."/>
            <person name="Han C."/>
            <person name="Detter J.C."/>
            <person name="Bruce D."/>
            <person name="Goodwin L."/>
            <person name="Land M."/>
            <person name="Hauser L."/>
            <person name="Chang Y.J."/>
            <person name="Jeffries C.D."/>
            <person name="Ivanova N."/>
            <person name="Mavromatis K."/>
            <person name="Mikhailova N."/>
            <person name="Chen A."/>
            <person name="Palaniappan K."/>
            <person name="Chain P."/>
            <person name="Rohde M."/>
            <person name="Goker M."/>
            <person name="Bristow J."/>
            <person name="Eisen J.A."/>
            <person name="Markowitz V."/>
            <person name="Hugenholtz P."/>
            <person name="Kyrpides N.C."/>
            <person name="Klenk H.P."/>
        </authorList>
    </citation>
    <scope>NUCLEOTIDE SEQUENCE [LARGE SCALE GENOMIC DNA]</scope>
    <source>
        <strain evidence="2">ATCC 12428 / DSM 43021 / JCM 3005 / NI 9100</strain>
    </source>
</reference>
<keyword evidence="2" id="KW-1185">Reference proteome</keyword>
<name>D2B9A4_STRRD</name>
<dbReference type="EMBL" id="CP001814">
    <property type="protein sequence ID" value="ACZ91649.1"/>
    <property type="molecule type" value="Genomic_DNA"/>
</dbReference>
<dbReference type="RefSeq" id="WP_012895376.1">
    <property type="nucleotide sequence ID" value="NC_013595.1"/>
</dbReference>
<dbReference type="KEGG" id="sro:Sros_9018"/>
<evidence type="ECO:0000313" key="2">
    <source>
        <dbReference type="Proteomes" id="UP000002029"/>
    </source>
</evidence>
<evidence type="ECO:0000313" key="1">
    <source>
        <dbReference type="EMBL" id="ACZ91649.1"/>
    </source>
</evidence>
<dbReference type="AlphaFoldDB" id="D2B9A4"/>
<accession>D2B9A4</accession>